<dbReference type="EMBL" id="CP042593">
    <property type="protein sequence ID" value="QED47339.1"/>
    <property type="molecule type" value="Genomic_DNA"/>
</dbReference>
<keyword evidence="1" id="KW-0812">Transmembrane</keyword>
<keyword evidence="3" id="KW-1185">Reference proteome</keyword>
<keyword evidence="1" id="KW-1133">Transmembrane helix</keyword>
<accession>A0A5B8Z6T8</accession>
<dbReference type="OrthoDB" id="9808748at2"/>
<dbReference type="STRING" id="1742359.GCA_001439625_03697"/>
<dbReference type="Proteomes" id="UP000321555">
    <property type="component" value="Chromosome"/>
</dbReference>
<feature type="transmembrane region" description="Helical" evidence="1">
    <location>
        <begin position="68"/>
        <end position="87"/>
    </location>
</feature>
<dbReference type="Gene3D" id="1.20.210.10">
    <property type="entry name" value="Cytochrome c oxidase-like, subunit I domain"/>
    <property type="match status" value="1"/>
</dbReference>
<dbReference type="AlphaFoldDB" id="A0A5B8Z6T8"/>
<sequence length="124" mass="13766">MGIRLIKISSIYFAIGILLGYYMSSSHSYILTPVHVHINLLGWTSLTLAGILYHLFPNLAASKLGKWHFWLHNIGLPIMMLSLAILITTENGVMQKGTAIGATITSISILIFVYNILKNLKPNK</sequence>
<dbReference type="SUPFAM" id="SSF81442">
    <property type="entry name" value="Cytochrome c oxidase subunit I-like"/>
    <property type="match status" value="1"/>
</dbReference>
<feature type="transmembrane region" description="Helical" evidence="1">
    <location>
        <begin position="12"/>
        <end position="30"/>
    </location>
</feature>
<dbReference type="RefSeq" id="WP_057774002.1">
    <property type="nucleotide sequence ID" value="NZ_CP042593.1"/>
</dbReference>
<keyword evidence="1" id="KW-0472">Membrane</keyword>
<evidence type="ECO:0000256" key="1">
    <source>
        <dbReference type="SAM" id="Phobius"/>
    </source>
</evidence>
<proteinExistence type="predicted"/>
<dbReference type="KEGG" id="bda:FSZ17_08820"/>
<reference evidence="3" key="1">
    <citation type="submission" date="2019-08" db="EMBL/GenBank/DDBJ databases">
        <authorList>
            <person name="Zheng X."/>
        </authorList>
    </citation>
    <scope>NUCLEOTIDE SEQUENCE [LARGE SCALE GENOMIC DNA]</scope>
    <source>
        <strain evidence="3">FJAT-25496</strain>
    </source>
</reference>
<protein>
    <submittedName>
        <fullName evidence="2">Cytochrome-c oxidase</fullName>
    </submittedName>
</protein>
<evidence type="ECO:0000313" key="3">
    <source>
        <dbReference type="Proteomes" id="UP000321555"/>
    </source>
</evidence>
<evidence type="ECO:0000313" key="2">
    <source>
        <dbReference type="EMBL" id="QED47339.1"/>
    </source>
</evidence>
<organism evidence="2 3">
    <name type="scientific">Cytobacillus dafuensis</name>
    <name type="common">Bacillus dafuensis</name>
    <dbReference type="NCBI Taxonomy" id="1742359"/>
    <lineage>
        <taxon>Bacteria</taxon>
        <taxon>Bacillati</taxon>
        <taxon>Bacillota</taxon>
        <taxon>Bacilli</taxon>
        <taxon>Bacillales</taxon>
        <taxon>Bacillaceae</taxon>
        <taxon>Cytobacillus</taxon>
    </lineage>
</organism>
<feature type="transmembrane region" description="Helical" evidence="1">
    <location>
        <begin position="99"/>
        <end position="117"/>
    </location>
</feature>
<feature type="transmembrane region" description="Helical" evidence="1">
    <location>
        <begin position="36"/>
        <end position="56"/>
    </location>
</feature>
<gene>
    <name evidence="2" type="ORF">FSZ17_08820</name>
</gene>
<name>A0A5B8Z6T8_CYTDA</name>
<dbReference type="InterPro" id="IPR036927">
    <property type="entry name" value="Cyt_c_oxase-like_su1_sf"/>
</dbReference>